<dbReference type="KEGG" id="cad:Curi_c02490"/>
<dbReference type="AlphaFoldDB" id="K0AVM3"/>
<keyword evidence="1" id="KW-0472">Membrane</keyword>
<accession>K0AVM3</accession>
<dbReference type="eggNOG" id="ENOG502ZAV6">
    <property type="taxonomic scope" value="Bacteria"/>
</dbReference>
<feature type="transmembrane region" description="Helical" evidence="1">
    <location>
        <begin position="123"/>
        <end position="145"/>
    </location>
</feature>
<keyword evidence="3" id="KW-1185">Reference proteome</keyword>
<feature type="transmembrane region" description="Helical" evidence="1">
    <location>
        <begin position="81"/>
        <end position="102"/>
    </location>
</feature>
<dbReference type="Proteomes" id="UP000006094">
    <property type="component" value="Chromosome"/>
</dbReference>
<evidence type="ECO:0000313" key="3">
    <source>
        <dbReference type="Proteomes" id="UP000006094"/>
    </source>
</evidence>
<evidence type="ECO:0000313" key="2">
    <source>
        <dbReference type="EMBL" id="AFS77329.1"/>
    </source>
</evidence>
<organism evidence="2 3">
    <name type="scientific">Gottschalkia acidurici (strain ATCC 7906 / DSM 604 / BCRC 14475 / CIP 104303 / KCTC 5404 / NCIMB 10678 / 9a)</name>
    <name type="common">Clostridium acidurici</name>
    <dbReference type="NCBI Taxonomy" id="1128398"/>
    <lineage>
        <taxon>Bacteria</taxon>
        <taxon>Bacillati</taxon>
        <taxon>Bacillota</taxon>
        <taxon>Tissierellia</taxon>
        <taxon>Tissierellales</taxon>
        <taxon>Gottschalkiaceae</taxon>
        <taxon>Gottschalkia</taxon>
    </lineage>
</organism>
<protein>
    <submittedName>
        <fullName evidence="2">Uncharacterized protein</fullName>
    </submittedName>
</protein>
<gene>
    <name evidence="2" type="ordered locus">Curi_c02490</name>
</gene>
<proteinExistence type="predicted"/>
<reference evidence="2 3" key="1">
    <citation type="journal article" date="2012" name="PLoS ONE">
        <title>The purine-utilizing bacterium Clostridium acidurici 9a: a genome-guided metabolic reconsideration.</title>
        <authorList>
            <person name="Hartwich K."/>
            <person name="Poehlein A."/>
            <person name="Daniel R."/>
        </authorList>
    </citation>
    <scope>NUCLEOTIDE SEQUENCE [LARGE SCALE GENOMIC DNA]</scope>
    <source>
        <strain evidence="3">ATCC 7906 / DSM 604 / BCRC 14475 / CIP 104303 / KCTC 5404 / NCIMB 10678 / 9a</strain>
    </source>
</reference>
<name>K0AVM3_GOTA9</name>
<dbReference type="HOGENOM" id="CLU_088856_0_0_9"/>
<keyword evidence="1" id="KW-0812">Transmembrane</keyword>
<dbReference type="STRING" id="1128398.Curi_c02490"/>
<dbReference type="EMBL" id="CP003326">
    <property type="protein sequence ID" value="AFS77329.1"/>
    <property type="molecule type" value="Genomic_DNA"/>
</dbReference>
<feature type="transmembrane region" description="Helical" evidence="1">
    <location>
        <begin position="185"/>
        <end position="209"/>
    </location>
</feature>
<dbReference type="RefSeq" id="WP_014966466.1">
    <property type="nucleotide sequence ID" value="NC_018664.1"/>
</dbReference>
<keyword evidence="1" id="KW-1133">Transmembrane helix</keyword>
<feature type="transmembrane region" description="Helical" evidence="1">
    <location>
        <begin position="48"/>
        <end position="69"/>
    </location>
</feature>
<sequence length="230" mass="27348">MKDFLKNRQHSRSEGLIVDLNERLFYYLGKISLFTLLRRNRKIKDMHNFVDSWVISNILLSIIMSYLIVKFINNKVILSLAFFYAFLRVFEIIVYQINVNLFDRYRSKLRNKDYRIKSPTRTVILLLYNYIEIIFWYVIMIVAILKLSNCKDISRYKYYIESSFLCLTTLNYELVASMAKSQYQVLSSIAILEVVSGLVMTIISLANFIGKLPSEYRKEFNKKITKKRNS</sequence>
<dbReference type="OrthoDB" id="7867610at2"/>
<evidence type="ECO:0000256" key="1">
    <source>
        <dbReference type="SAM" id="Phobius"/>
    </source>
</evidence>